<reference evidence="1" key="1">
    <citation type="journal article" date="2020" name="Nature">
        <title>Giant virus diversity and host interactions through global metagenomics.</title>
        <authorList>
            <person name="Schulz F."/>
            <person name="Roux S."/>
            <person name="Paez-Espino D."/>
            <person name="Jungbluth S."/>
            <person name="Walsh D.A."/>
            <person name="Denef V.J."/>
            <person name="McMahon K.D."/>
            <person name="Konstantinidis K.T."/>
            <person name="Eloe-Fadrosh E.A."/>
            <person name="Kyrpides N.C."/>
            <person name="Woyke T."/>
        </authorList>
    </citation>
    <scope>NUCLEOTIDE SEQUENCE</scope>
    <source>
        <strain evidence="1">GVMAG-M-3300017651-5</strain>
    </source>
</reference>
<accession>A0A6C0BN74</accession>
<organism evidence="1">
    <name type="scientific">viral metagenome</name>
    <dbReference type="NCBI Taxonomy" id="1070528"/>
    <lineage>
        <taxon>unclassified sequences</taxon>
        <taxon>metagenomes</taxon>
        <taxon>organismal metagenomes</taxon>
    </lineage>
</organism>
<proteinExistence type="predicted"/>
<protein>
    <submittedName>
        <fullName evidence="1">Uncharacterized protein</fullName>
    </submittedName>
</protein>
<name>A0A6C0BN74_9ZZZZ</name>
<dbReference type="EMBL" id="MN739196">
    <property type="protein sequence ID" value="QHS93074.1"/>
    <property type="molecule type" value="Genomic_DNA"/>
</dbReference>
<evidence type="ECO:0000313" key="1">
    <source>
        <dbReference type="EMBL" id="QHS93074.1"/>
    </source>
</evidence>
<sequence>MRIGIIASGMMLINYTFCLLIASTSTCIRDTITSTSLGEYNHIIYYTMQ</sequence>
<dbReference type="AlphaFoldDB" id="A0A6C0BN74"/>